<dbReference type="HOGENOM" id="CLU_095788_1_0_1"/>
<dbReference type="OrthoDB" id="5211263at2759"/>
<dbReference type="RefSeq" id="XP_007916382.1">
    <property type="nucleotide sequence ID" value="XM_007918191.1"/>
</dbReference>
<dbReference type="eggNOG" id="ENOG502SH37">
    <property type="taxonomic scope" value="Eukaryota"/>
</dbReference>
<dbReference type="KEGG" id="tmn:UCRPA7_5646"/>
<keyword evidence="3" id="KW-1185">Reference proteome</keyword>
<evidence type="ECO:0000313" key="2">
    <source>
        <dbReference type="EMBL" id="EON98842.1"/>
    </source>
</evidence>
<evidence type="ECO:0000313" key="3">
    <source>
        <dbReference type="Proteomes" id="UP000014074"/>
    </source>
</evidence>
<keyword evidence="1" id="KW-1133">Transmembrane helix</keyword>
<feature type="transmembrane region" description="Helical" evidence="1">
    <location>
        <begin position="110"/>
        <end position="134"/>
    </location>
</feature>
<organism evidence="2 3">
    <name type="scientific">Phaeoacremonium minimum (strain UCR-PA7)</name>
    <name type="common">Esca disease fungus</name>
    <name type="synonym">Togninia minima</name>
    <dbReference type="NCBI Taxonomy" id="1286976"/>
    <lineage>
        <taxon>Eukaryota</taxon>
        <taxon>Fungi</taxon>
        <taxon>Dikarya</taxon>
        <taxon>Ascomycota</taxon>
        <taxon>Pezizomycotina</taxon>
        <taxon>Sordariomycetes</taxon>
        <taxon>Sordariomycetidae</taxon>
        <taxon>Togniniales</taxon>
        <taxon>Togniniaceae</taxon>
        <taxon>Phaeoacremonium</taxon>
    </lineage>
</organism>
<dbReference type="GeneID" id="19326221"/>
<proteinExistence type="predicted"/>
<name>R8BHX8_PHAM7</name>
<dbReference type="AlphaFoldDB" id="R8BHX8"/>
<evidence type="ECO:0000256" key="1">
    <source>
        <dbReference type="SAM" id="Phobius"/>
    </source>
</evidence>
<dbReference type="EMBL" id="KB933188">
    <property type="protein sequence ID" value="EON98842.1"/>
    <property type="molecule type" value="Genomic_DNA"/>
</dbReference>
<feature type="transmembrane region" description="Helical" evidence="1">
    <location>
        <begin position="21"/>
        <end position="45"/>
    </location>
</feature>
<reference evidence="3" key="1">
    <citation type="journal article" date="2013" name="Genome Announc.">
        <title>Draft genome sequence of the ascomycete Phaeoacremonium aleophilum strain UCR-PA7, a causal agent of the esca disease complex in grapevines.</title>
        <authorList>
            <person name="Blanco-Ulate B."/>
            <person name="Rolshausen P."/>
            <person name="Cantu D."/>
        </authorList>
    </citation>
    <scope>NUCLEOTIDE SEQUENCE [LARGE SCALE GENOMIC DNA]</scope>
    <source>
        <strain evidence="3">UCR-PA7</strain>
    </source>
</reference>
<protein>
    <submittedName>
        <fullName evidence="2">Putative cys met metabolism pyridoxal phosphate-dependent enzyme protein</fullName>
    </submittedName>
</protein>
<dbReference type="Proteomes" id="UP000014074">
    <property type="component" value="Unassembled WGS sequence"/>
</dbReference>
<keyword evidence="1" id="KW-0472">Membrane</keyword>
<sequence>MGSHHVVGDSPFMKRVLIPFWVIRILIMLFEIGMYGLAIGVIAAYSDDIEDQLEEHYNASTSVTAAIAILVVILLIIVACLVLDIVCIVKRARRTLSPRFFLITNVVQTTIWTIMFILSMIGARTGLTIAIAIII</sequence>
<gene>
    <name evidence="2" type="ORF">UCRPA7_5646</name>
</gene>
<keyword evidence="1" id="KW-0812">Transmembrane</keyword>
<feature type="transmembrane region" description="Helical" evidence="1">
    <location>
        <begin position="65"/>
        <end position="89"/>
    </location>
</feature>
<accession>R8BHX8</accession>